<organism evidence="1 2">
    <name type="scientific">Cuscuta australis</name>
    <dbReference type="NCBI Taxonomy" id="267555"/>
    <lineage>
        <taxon>Eukaryota</taxon>
        <taxon>Viridiplantae</taxon>
        <taxon>Streptophyta</taxon>
        <taxon>Embryophyta</taxon>
        <taxon>Tracheophyta</taxon>
        <taxon>Spermatophyta</taxon>
        <taxon>Magnoliopsida</taxon>
        <taxon>eudicotyledons</taxon>
        <taxon>Gunneridae</taxon>
        <taxon>Pentapetalae</taxon>
        <taxon>asterids</taxon>
        <taxon>lamiids</taxon>
        <taxon>Solanales</taxon>
        <taxon>Convolvulaceae</taxon>
        <taxon>Cuscuteae</taxon>
        <taxon>Cuscuta</taxon>
        <taxon>Cuscuta subgen. Grammica</taxon>
        <taxon>Cuscuta sect. Cleistogrammica</taxon>
    </lineage>
</organism>
<sequence>MYKESVDAGEPAIKCGDITMPTPVQVPVGDDAALGVGHVCIYIWEKNNTYPFSNVVFHMCFASNAFYRLWQHIVNIVISQGSSGSNKVKLGHHVNVGAQKVSMGDDDFERIFTSSWVGSGEQRVKGVEDPVVVSFLSCSYNGKIMIHHSKI</sequence>
<protein>
    <submittedName>
        <fullName evidence="1">Uncharacterized protein</fullName>
    </submittedName>
</protein>
<comment type="caution">
    <text evidence="1">The sequence shown here is derived from an EMBL/GenBank/DDBJ whole genome shotgun (WGS) entry which is preliminary data.</text>
</comment>
<evidence type="ECO:0000313" key="1">
    <source>
        <dbReference type="EMBL" id="RAL46931.1"/>
    </source>
</evidence>
<reference evidence="1 2" key="1">
    <citation type="submission" date="2018-06" db="EMBL/GenBank/DDBJ databases">
        <title>The Genome of Cuscuta australis (Dodder) Provides Insight into the Evolution of Plant Parasitism.</title>
        <authorList>
            <person name="Liu H."/>
        </authorList>
    </citation>
    <scope>NUCLEOTIDE SEQUENCE [LARGE SCALE GENOMIC DNA]</scope>
    <source>
        <strain evidence="2">cv. Yunnan</strain>
        <tissue evidence="1">Vines</tissue>
    </source>
</reference>
<accession>A0A328DRS8</accession>
<dbReference type="EMBL" id="NQVE01000121">
    <property type="protein sequence ID" value="RAL46931.1"/>
    <property type="molecule type" value="Genomic_DNA"/>
</dbReference>
<gene>
    <name evidence="1" type="ORF">DM860_016565</name>
</gene>
<dbReference type="AlphaFoldDB" id="A0A328DRS8"/>
<evidence type="ECO:0000313" key="2">
    <source>
        <dbReference type="Proteomes" id="UP000249390"/>
    </source>
</evidence>
<dbReference type="Proteomes" id="UP000249390">
    <property type="component" value="Unassembled WGS sequence"/>
</dbReference>
<name>A0A328DRS8_9ASTE</name>
<keyword evidence="2" id="KW-1185">Reference proteome</keyword>
<proteinExistence type="predicted"/>